<dbReference type="EMBL" id="RRYP01017560">
    <property type="protein sequence ID" value="TNV74060.1"/>
    <property type="molecule type" value="Genomic_DNA"/>
</dbReference>
<evidence type="ECO:0000256" key="1">
    <source>
        <dbReference type="SAM" id="MobiDB-lite"/>
    </source>
</evidence>
<reference evidence="3" key="1">
    <citation type="submission" date="2019-06" db="EMBL/GenBank/DDBJ databases">
        <authorList>
            <person name="Zheng W."/>
        </authorList>
    </citation>
    <scope>NUCLEOTIDE SEQUENCE</scope>
    <source>
        <strain evidence="3">QDHG01</strain>
    </source>
</reference>
<keyword evidence="2" id="KW-0472">Membrane</keyword>
<feature type="region of interest" description="Disordered" evidence="1">
    <location>
        <begin position="291"/>
        <end position="317"/>
    </location>
</feature>
<protein>
    <submittedName>
        <fullName evidence="3">Uncharacterized protein</fullName>
    </submittedName>
</protein>
<keyword evidence="2" id="KW-1133">Transmembrane helix</keyword>
<evidence type="ECO:0000313" key="3">
    <source>
        <dbReference type="EMBL" id="TNV74060.1"/>
    </source>
</evidence>
<dbReference type="AlphaFoldDB" id="A0A8J8SXA2"/>
<accession>A0A8J8SXA2</accession>
<name>A0A8J8SXA2_HALGN</name>
<feature type="transmembrane region" description="Helical" evidence="2">
    <location>
        <begin position="6"/>
        <end position="22"/>
    </location>
</feature>
<organism evidence="3 4">
    <name type="scientific">Halteria grandinella</name>
    <dbReference type="NCBI Taxonomy" id="5974"/>
    <lineage>
        <taxon>Eukaryota</taxon>
        <taxon>Sar</taxon>
        <taxon>Alveolata</taxon>
        <taxon>Ciliophora</taxon>
        <taxon>Intramacronucleata</taxon>
        <taxon>Spirotrichea</taxon>
        <taxon>Stichotrichia</taxon>
        <taxon>Sporadotrichida</taxon>
        <taxon>Halteriidae</taxon>
        <taxon>Halteria</taxon>
    </lineage>
</organism>
<evidence type="ECO:0000256" key="2">
    <source>
        <dbReference type="SAM" id="Phobius"/>
    </source>
</evidence>
<dbReference type="Proteomes" id="UP000785679">
    <property type="component" value="Unassembled WGS sequence"/>
</dbReference>
<comment type="caution">
    <text evidence="3">The sequence shown here is derived from an EMBL/GenBank/DDBJ whole genome shotgun (WGS) entry which is preliminary data.</text>
</comment>
<evidence type="ECO:0000313" key="4">
    <source>
        <dbReference type="Proteomes" id="UP000785679"/>
    </source>
</evidence>
<feature type="compositionally biased region" description="Polar residues" evidence="1">
    <location>
        <begin position="297"/>
        <end position="311"/>
    </location>
</feature>
<keyword evidence="4" id="KW-1185">Reference proteome</keyword>
<gene>
    <name evidence="3" type="ORF">FGO68_gene7129</name>
</gene>
<proteinExistence type="predicted"/>
<sequence>MIIGALMYSSPILIFVFLVRRQRRVTKRIFKARFGSLYEGLRINCLMSILSNFFFTSRRLLLIIITVFWTEYPAFQVMIYIFFSQLNIMYLIHYKPYESPETNKGEIFNEACVLAAGYHLFIFTDFVDSIDIKETGGMGIVVVILANFGINILLQLWETMKKIPSMCRRVRNYCMTKEVQVTKKEETQVVLESAQETVEAFQLKKKINKDSTTKYLTSDQFRFKTPGLNLWAPTTFAEMYPENETESNKVKINAKLQKRKKLKSFVKSKLSSPQKSIISLKQNLPLQDMPKLYSPEFTRNNSQQPSSTISPSHRHDFSSSKSLISMARIEPLSIATIMSRSQINGTSTMVSNGETQSTFNRLTILNSGFLQIERNINPQEDDDYNVKPYQAPTFD</sequence>
<keyword evidence="2" id="KW-0812">Transmembrane</keyword>
<feature type="transmembrane region" description="Helical" evidence="2">
    <location>
        <begin position="136"/>
        <end position="157"/>
    </location>
</feature>